<evidence type="ECO:0000256" key="1">
    <source>
        <dbReference type="ARBA" id="ARBA00022617"/>
    </source>
</evidence>
<feature type="compositionally biased region" description="Low complexity" evidence="5">
    <location>
        <begin position="248"/>
        <end position="259"/>
    </location>
</feature>
<evidence type="ECO:0000313" key="8">
    <source>
        <dbReference type="EMBL" id="KGM55935.1"/>
    </source>
</evidence>
<dbReference type="Proteomes" id="UP000029989">
    <property type="component" value="Unassembled WGS sequence"/>
</dbReference>
<evidence type="ECO:0000256" key="6">
    <source>
        <dbReference type="SAM" id="Phobius"/>
    </source>
</evidence>
<reference evidence="8 9" key="1">
    <citation type="journal article" date="2015" name="Stand. Genomic Sci.">
        <title>Genomic information of the arsenic-resistant bacterium Lysobacter arseniciresistens type strain ZS79(T) and comparison of Lysobacter draft genomes.</title>
        <authorList>
            <person name="Liu L."/>
            <person name="Zhang S."/>
            <person name="Luo M."/>
            <person name="Wang G."/>
        </authorList>
    </citation>
    <scope>NUCLEOTIDE SEQUENCE [LARGE SCALE GENOMIC DNA]</scope>
    <source>
        <strain evidence="8 9">ZS79</strain>
    </source>
</reference>
<organism evidence="8 9">
    <name type="scientific">Lysobacter arseniciresistens ZS79</name>
    <dbReference type="NCBI Taxonomy" id="913325"/>
    <lineage>
        <taxon>Bacteria</taxon>
        <taxon>Pseudomonadati</taxon>
        <taxon>Pseudomonadota</taxon>
        <taxon>Gammaproteobacteria</taxon>
        <taxon>Lysobacterales</taxon>
        <taxon>Lysobacteraceae</taxon>
        <taxon>Novilysobacter</taxon>
    </lineage>
</organism>
<evidence type="ECO:0000313" key="9">
    <source>
        <dbReference type="Proteomes" id="UP000029989"/>
    </source>
</evidence>
<dbReference type="Gene3D" id="1.10.760.10">
    <property type="entry name" value="Cytochrome c-like domain"/>
    <property type="match status" value="1"/>
</dbReference>
<dbReference type="InterPro" id="IPR009056">
    <property type="entry name" value="Cyt_c-like_dom"/>
</dbReference>
<keyword evidence="3 4" id="KW-0408">Iron</keyword>
<dbReference type="STRING" id="913325.N799_06335"/>
<dbReference type="GO" id="GO:0046872">
    <property type="term" value="F:metal ion binding"/>
    <property type="evidence" value="ECO:0007669"/>
    <property type="project" value="UniProtKB-KW"/>
</dbReference>
<feature type="transmembrane region" description="Helical" evidence="6">
    <location>
        <begin position="7"/>
        <end position="30"/>
    </location>
</feature>
<keyword evidence="2 4" id="KW-0479">Metal-binding</keyword>
<sequence length="288" mass="30790">MRKHTQHVITVAIVLGVIAIGAAAFAWSGLYNIAADDQHTRPVYAMLTTFRERSIAARVKDLQLPDVTDPARIRQGAGNYNAMCTGCHLAPGMEETELSKGLYPAPPNLTQHEVDATVAFWVIKHGVKMSGMPAWGKSMSDEYIWNMAAFLQQLPDLDEEQYKALVATSGGHSHGGGETQPHEEPAGVPDDHSDMPMEGMPMDGSEPHVDPPGTPPHDDGDASGAGMKMDEAKPHPHAPGTPAHDDQAASAPKAATAKPVVHRHADGTVESHPVPPSPQTDDGHDHQH</sequence>
<keyword evidence="1 4" id="KW-0349">Heme</keyword>
<dbReference type="SUPFAM" id="SSF46626">
    <property type="entry name" value="Cytochrome c"/>
    <property type="match status" value="1"/>
</dbReference>
<evidence type="ECO:0000259" key="7">
    <source>
        <dbReference type="PROSITE" id="PS51007"/>
    </source>
</evidence>
<evidence type="ECO:0000256" key="5">
    <source>
        <dbReference type="SAM" id="MobiDB-lite"/>
    </source>
</evidence>
<dbReference type="eggNOG" id="COG2010">
    <property type="taxonomic scope" value="Bacteria"/>
</dbReference>
<keyword evidence="6" id="KW-0812">Transmembrane</keyword>
<keyword evidence="9" id="KW-1185">Reference proteome</keyword>
<keyword evidence="6" id="KW-0472">Membrane</keyword>
<feature type="domain" description="Cytochrome c" evidence="7">
    <location>
        <begin position="71"/>
        <end position="155"/>
    </location>
</feature>
<dbReference type="OrthoDB" id="9765171at2"/>
<feature type="region of interest" description="Disordered" evidence="5">
    <location>
        <begin position="168"/>
        <end position="288"/>
    </location>
</feature>
<protein>
    <recommendedName>
        <fullName evidence="7">Cytochrome c domain-containing protein</fullName>
    </recommendedName>
</protein>
<dbReference type="GO" id="GO:0009055">
    <property type="term" value="F:electron transfer activity"/>
    <property type="evidence" value="ECO:0007669"/>
    <property type="project" value="InterPro"/>
</dbReference>
<evidence type="ECO:0000256" key="3">
    <source>
        <dbReference type="ARBA" id="ARBA00023004"/>
    </source>
</evidence>
<proteinExistence type="predicted"/>
<gene>
    <name evidence="8" type="ORF">N799_06335</name>
</gene>
<dbReference type="AlphaFoldDB" id="A0A0A0F062"/>
<evidence type="ECO:0000256" key="2">
    <source>
        <dbReference type="ARBA" id="ARBA00022723"/>
    </source>
</evidence>
<dbReference type="InterPro" id="IPR036909">
    <property type="entry name" value="Cyt_c-like_dom_sf"/>
</dbReference>
<dbReference type="EMBL" id="AVPT01000016">
    <property type="protein sequence ID" value="KGM55935.1"/>
    <property type="molecule type" value="Genomic_DNA"/>
</dbReference>
<dbReference type="Pfam" id="PF13442">
    <property type="entry name" value="Cytochrome_CBB3"/>
    <property type="match status" value="1"/>
</dbReference>
<dbReference type="RefSeq" id="WP_036211328.1">
    <property type="nucleotide sequence ID" value="NZ_AVPT01000016.1"/>
</dbReference>
<name>A0A0A0F062_9GAMM</name>
<evidence type="ECO:0000256" key="4">
    <source>
        <dbReference type="PROSITE-ProRule" id="PRU00433"/>
    </source>
</evidence>
<keyword evidence="6" id="KW-1133">Transmembrane helix</keyword>
<dbReference type="PROSITE" id="PS51007">
    <property type="entry name" value="CYTC"/>
    <property type="match status" value="1"/>
</dbReference>
<comment type="caution">
    <text evidence="8">The sequence shown here is derived from an EMBL/GenBank/DDBJ whole genome shotgun (WGS) entry which is preliminary data.</text>
</comment>
<feature type="compositionally biased region" description="Basic and acidic residues" evidence="5">
    <location>
        <begin position="180"/>
        <end position="195"/>
    </location>
</feature>
<dbReference type="GO" id="GO:0020037">
    <property type="term" value="F:heme binding"/>
    <property type="evidence" value="ECO:0007669"/>
    <property type="project" value="InterPro"/>
</dbReference>
<accession>A0A0A0F062</accession>